<keyword evidence="7" id="KW-1185">Reference proteome</keyword>
<evidence type="ECO:0000256" key="5">
    <source>
        <dbReference type="SAM" id="Phobius"/>
    </source>
</evidence>
<evidence type="ECO:0000256" key="1">
    <source>
        <dbReference type="ARBA" id="ARBA00004141"/>
    </source>
</evidence>
<dbReference type="Pfam" id="PF02674">
    <property type="entry name" value="Colicin_V"/>
    <property type="match status" value="1"/>
</dbReference>
<keyword evidence="4 5" id="KW-0472">Membrane</keyword>
<proteinExistence type="predicted"/>
<dbReference type="PANTHER" id="PTHR37306">
    <property type="entry name" value="COLICIN V PRODUCTION PROTEIN"/>
    <property type="match status" value="1"/>
</dbReference>
<comment type="subcellular location">
    <subcellularLocation>
        <location evidence="1">Membrane</location>
        <topology evidence="1">Multi-pass membrane protein</topology>
    </subcellularLocation>
</comment>
<feature type="transmembrane region" description="Helical" evidence="5">
    <location>
        <begin position="63"/>
        <end position="84"/>
    </location>
</feature>
<evidence type="ECO:0000313" key="6">
    <source>
        <dbReference type="EMBL" id="QTL98578.1"/>
    </source>
</evidence>
<dbReference type="EMBL" id="CP046640">
    <property type="protein sequence ID" value="QTL98578.1"/>
    <property type="molecule type" value="Genomic_DNA"/>
</dbReference>
<dbReference type="GO" id="GO:0016020">
    <property type="term" value="C:membrane"/>
    <property type="evidence" value="ECO:0007669"/>
    <property type="project" value="UniProtKB-SubCell"/>
</dbReference>
<dbReference type="KEGG" id="ifn:GM661_11680"/>
<evidence type="ECO:0000256" key="4">
    <source>
        <dbReference type="ARBA" id="ARBA00023136"/>
    </source>
</evidence>
<dbReference type="AlphaFoldDB" id="A0A8A7KFU4"/>
<evidence type="ECO:0000256" key="3">
    <source>
        <dbReference type="ARBA" id="ARBA00022989"/>
    </source>
</evidence>
<feature type="transmembrane region" description="Helical" evidence="5">
    <location>
        <begin position="99"/>
        <end position="120"/>
    </location>
</feature>
<gene>
    <name evidence="6" type="ORF">GM661_11680</name>
</gene>
<dbReference type="InterPro" id="IPR003825">
    <property type="entry name" value="Colicin-V_CvpA"/>
</dbReference>
<dbReference type="PANTHER" id="PTHR37306:SF1">
    <property type="entry name" value="COLICIN V PRODUCTION PROTEIN"/>
    <property type="match status" value="1"/>
</dbReference>
<feature type="transmembrane region" description="Helical" evidence="5">
    <location>
        <begin position="26"/>
        <end position="43"/>
    </location>
</feature>
<protein>
    <submittedName>
        <fullName evidence="6">CvpA family protein</fullName>
    </submittedName>
</protein>
<evidence type="ECO:0000313" key="7">
    <source>
        <dbReference type="Proteomes" id="UP000665020"/>
    </source>
</evidence>
<sequence>MIDIVLLILFLYFVIGGFNKGFIKQTSMIIGIVFALLIAVNYYNGFQKYIAPYVETSPQLLQFISFAVLFIAVNVLVHLLGMVFKNVIDFLFLKPIDHAAGALLGLLKGGLLAYFLVLFLNKLPVTSISQQVQNSFLATRLLSMTPFLQQNLQNIFRP</sequence>
<reference evidence="6" key="1">
    <citation type="submission" date="2019-12" db="EMBL/GenBank/DDBJ databases">
        <authorList>
            <person name="zhang j."/>
            <person name="sun C.M."/>
        </authorList>
    </citation>
    <scope>NUCLEOTIDE SEQUENCE</scope>
    <source>
        <strain evidence="6">NS-1</strain>
    </source>
</reference>
<accession>A0A8A7KFU4</accession>
<dbReference type="Proteomes" id="UP000665020">
    <property type="component" value="Chromosome"/>
</dbReference>
<name>A0A8A7KFU4_9FIRM</name>
<dbReference type="GO" id="GO:0009403">
    <property type="term" value="P:toxin biosynthetic process"/>
    <property type="evidence" value="ECO:0007669"/>
    <property type="project" value="InterPro"/>
</dbReference>
<evidence type="ECO:0000256" key="2">
    <source>
        <dbReference type="ARBA" id="ARBA00022692"/>
    </source>
</evidence>
<organism evidence="6 7">
    <name type="scientific">Iocasia fonsfrigidae</name>
    <dbReference type="NCBI Taxonomy" id="2682810"/>
    <lineage>
        <taxon>Bacteria</taxon>
        <taxon>Bacillati</taxon>
        <taxon>Bacillota</taxon>
        <taxon>Clostridia</taxon>
        <taxon>Halanaerobiales</taxon>
        <taxon>Halanaerobiaceae</taxon>
        <taxon>Iocasia</taxon>
    </lineage>
</organism>
<keyword evidence="2 5" id="KW-0812">Transmembrane</keyword>
<keyword evidence="3 5" id="KW-1133">Transmembrane helix</keyword>